<gene>
    <name evidence="2" type="ORF">AWU67_00820</name>
</gene>
<reference evidence="2 3" key="1">
    <citation type="journal article" date="2016" name="J. Biotechnol.">
        <title>First complete genome sequence of a species in the genus Microterricola, an extremophilic cold active enzyme producing bacterial strain ERGS5:02 isolated from Sikkim Himalaya.</title>
        <authorList>
            <person name="Himanshu"/>
            <person name="Swarnkar M.K."/>
            <person name="Singh D."/>
            <person name="Kumar R."/>
        </authorList>
    </citation>
    <scope>NUCLEOTIDE SEQUENCE [LARGE SCALE GENOMIC DNA]</scope>
    <source>
        <strain evidence="2 3">ERGS5:02</strain>
    </source>
</reference>
<reference evidence="3" key="2">
    <citation type="submission" date="2016-01" db="EMBL/GenBank/DDBJ databases">
        <title>First complete genome sequence of a species in the genus Microterricola, an extremophilic cold active enzyme producing strain ERGS5:02 isolated from Sikkim Himalaya.</title>
        <authorList>
            <person name="Kumar R."/>
            <person name="Singh D."/>
            <person name="Swarnkar M.K."/>
        </authorList>
    </citation>
    <scope>NUCLEOTIDE SEQUENCE [LARGE SCALE GENOMIC DNA]</scope>
    <source>
        <strain evidence="3">ERGS5:02</strain>
    </source>
</reference>
<dbReference type="KEGG" id="mvd:AWU67_00820"/>
<dbReference type="Proteomes" id="UP000058305">
    <property type="component" value="Chromosome"/>
</dbReference>
<name>A0A0Y0MKT8_9MICO</name>
<dbReference type="Gene3D" id="3.30.2010.10">
    <property type="entry name" value="Metalloproteases ('zincins'), catalytic domain"/>
    <property type="match status" value="1"/>
</dbReference>
<keyword evidence="3" id="KW-1185">Reference proteome</keyword>
<feature type="domain" description="SprT-like" evidence="1">
    <location>
        <begin position="2"/>
        <end position="140"/>
    </location>
</feature>
<protein>
    <recommendedName>
        <fullName evidence="1">SprT-like domain-containing protein</fullName>
    </recommendedName>
</protein>
<dbReference type="AlphaFoldDB" id="A0A0Y0MKT8"/>
<dbReference type="SMART" id="SM00731">
    <property type="entry name" value="SprT"/>
    <property type="match status" value="1"/>
</dbReference>
<proteinExistence type="predicted"/>
<evidence type="ECO:0000313" key="3">
    <source>
        <dbReference type="Proteomes" id="UP000058305"/>
    </source>
</evidence>
<dbReference type="EMBL" id="CP014145">
    <property type="protein sequence ID" value="AMB57639.1"/>
    <property type="molecule type" value="Genomic_DNA"/>
</dbReference>
<organism evidence="2 3">
    <name type="scientific">Microterricola viridarii</name>
    <dbReference type="NCBI Taxonomy" id="412690"/>
    <lineage>
        <taxon>Bacteria</taxon>
        <taxon>Bacillati</taxon>
        <taxon>Actinomycetota</taxon>
        <taxon>Actinomycetes</taxon>
        <taxon>Micrococcales</taxon>
        <taxon>Microbacteriaceae</taxon>
        <taxon>Microterricola</taxon>
    </lineage>
</organism>
<dbReference type="RefSeq" id="WP_067225582.1">
    <property type="nucleotide sequence ID" value="NZ_CP014145.1"/>
</dbReference>
<dbReference type="Pfam" id="PF10263">
    <property type="entry name" value="SprT-like"/>
    <property type="match status" value="1"/>
</dbReference>
<evidence type="ECO:0000259" key="1">
    <source>
        <dbReference type="SMART" id="SM00731"/>
    </source>
</evidence>
<dbReference type="OrthoDB" id="9793623at2"/>
<sequence length="176" mass="19358">MADLDRVRHWANALIALHLDPAWSFGFDNAKKRAGLCNFTSKHITVSRYLAARYDDDEIHQILLHEVAHALVGPRAGHGPRWAATARELGYEGERTHHGEIADELAPWLGHCPAGHAHYRYRKPVRDLSCGLCGRGFSAANLISWEHRVITPAARRLAAAGGRVQGAQATLGNPIP</sequence>
<accession>A0A0Y0MKT8</accession>
<evidence type="ECO:0000313" key="2">
    <source>
        <dbReference type="EMBL" id="AMB57639.1"/>
    </source>
</evidence>
<dbReference type="GO" id="GO:0006950">
    <property type="term" value="P:response to stress"/>
    <property type="evidence" value="ECO:0007669"/>
    <property type="project" value="UniProtKB-ARBA"/>
</dbReference>
<dbReference type="InterPro" id="IPR006640">
    <property type="entry name" value="SprT-like_domain"/>
</dbReference>